<dbReference type="NCBIfam" id="NF038402">
    <property type="entry name" value="TroA_like"/>
    <property type="match status" value="1"/>
</dbReference>
<dbReference type="PANTHER" id="PTHR30535">
    <property type="entry name" value="VITAMIN B12-BINDING PROTEIN"/>
    <property type="match status" value="1"/>
</dbReference>
<dbReference type="InterPro" id="IPR054828">
    <property type="entry name" value="Vit_B12_bind_prot"/>
</dbReference>
<evidence type="ECO:0000313" key="5">
    <source>
        <dbReference type="Proteomes" id="UP000244248"/>
    </source>
</evidence>
<gene>
    <name evidence="4" type="ORF">CJD38_09860</name>
</gene>
<comment type="caution">
    <text evidence="4">The sequence shown here is derived from an EMBL/GenBank/DDBJ whole genome shotgun (WGS) entry which is preliminary data.</text>
</comment>
<dbReference type="InterPro" id="IPR002491">
    <property type="entry name" value="ABC_transptr_periplasmic_BD"/>
</dbReference>
<dbReference type="InterPro" id="IPR050902">
    <property type="entry name" value="ABC_Transporter_SBP"/>
</dbReference>
<accession>A0A2T5MGA5</accession>
<feature type="domain" description="Fe/B12 periplasmic-binding" evidence="3">
    <location>
        <begin position="22"/>
        <end position="270"/>
    </location>
</feature>
<sequence>MIRVALIIAASLYAAAGGAAERVVALAPHLAELSCAVGGCNKLVGVANYTDFPAHLEKLPHVGDAFSVNVEALIGLKPDLVLVWDGGTPPETTERLAVLGLRVVPIKVNKLADVATALERVGQLLGTADAGRAAAAAYRKRLAGLYERYRGVKPLRVMYQIEANPAFTINGQSPISEAMAVCGGVNVFAGLSQLAAPVTKESVLAANPDVVIYGEQDMGAEIRHYWAAFPQAKAQKNKNIYSMDASLLGRYSQRMLDGVEQLCSALQTARSKP</sequence>
<feature type="signal peptide" evidence="2">
    <location>
        <begin position="1"/>
        <end position="16"/>
    </location>
</feature>
<protein>
    <submittedName>
        <fullName evidence="4">Cobalamin-binding protein</fullName>
    </submittedName>
</protein>
<reference evidence="4 5" key="1">
    <citation type="submission" date="2018-04" db="EMBL/GenBank/DDBJ databases">
        <title>Novel species isolated from glacier.</title>
        <authorList>
            <person name="Liu Q."/>
            <person name="Xin Y.-H."/>
        </authorList>
    </citation>
    <scope>NUCLEOTIDE SEQUENCE [LARGE SCALE GENOMIC DNA]</scope>
    <source>
        <strain evidence="4 5">GT1R17</strain>
    </source>
</reference>
<evidence type="ECO:0000256" key="1">
    <source>
        <dbReference type="ARBA" id="ARBA00022729"/>
    </source>
</evidence>
<feature type="chain" id="PRO_5015630723" evidence="2">
    <location>
        <begin position="17"/>
        <end position="273"/>
    </location>
</feature>
<evidence type="ECO:0000259" key="3">
    <source>
        <dbReference type="PROSITE" id="PS50983"/>
    </source>
</evidence>
<dbReference type="Gene3D" id="3.40.50.1980">
    <property type="entry name" value="Nitrogenase molybdenum iron protein domain"/>
    <property type="match status" value="2"/>
</dbReference>
<keyword evidence="5" id="KW-1185">Reference proteome</keyword>
<keyword evidence="1 2" id="KW-0732">Signal</keyword>
<dbReference type="PANTHER" id="PTHR30535:SF34">
    <property type="entry name" value="MOLYBDATE-BINDING PROTEIN MOLA"/>
    <property type="match status" value="1"/>
</dbReference>
<dbReference type="Pfam" id="PF01497">
    <property type="entry name" value="Peripla_BP_2"/>
    <property type="match status" value="1"/>
</dbReference>
<dbReference type="AlphaFoldDB" id="A0A2T5MGA5"/>
<dbReference type="OrthoDB" id="6495095at2"/>
<proteinExistence type="predicted"/>
<dbReference type="PROSITE" id="PS50983">
    <property type="entry name" value="FE_B12_PBP"/>
    <property type="match status" value="1"/>
</dbReference>
<dbReference type="Proteomes" id="UP000244248">
    <property type="component" value="Unassembled WGS sequence"/>
</dbReference>
<dbReference type="RefSeq" id="WP_107940160.1">
    <property type="nucleotide sequence ID" value="NZ_QANS01000003.1"/>
</dbReference>
<name>A0A2T5MGA5_9GAMM</name>
<organism evidence="4 5">
    <name type="scientific">Stenotrophobium rhamnosiphilum</name>
    <dbReference type="NCBI Taxonomy" id="2029166"/>
    <lineage>
        <taxon>Bacteria</taxon>
        <taxon>Pseudomonadati</taxon>
        <taxon>Pseudomonadota</taxon>
        <taxon>Gammaproteobacteria</taxon>
        <taxon>Nevskiales</taxon>
        <taxon>Nevskiaceae</taxon>
        <taxon>Stenotrophobium</taxon>
    </lineage>
</organism>
<evidence type="ECO:0000256" key="2">
    <source>
        <dbReference type="SAM" id="SignalP"/>
    </source>
</evidence>
<evidence type="ECO:0000313" key="4">
    <source>
        <dbReference type="EMBL" id="PTU31614.1"/>
    </source>
</evidence>
<dbReference type="EMBL" id="QANS01000003">
    <property type="protein sequence ID" value="PTU31614.1"/>
    <property type="molecule type" value="Genomic_DNA"/>
</dbReference>
<dbReference type="SUPFAM" id="SSF53807">
    <property type="entry name" value="Helical backbone' metal receptor"/>
    <property type="match status" value="1"/>
</dbReference>